<organism evidence="2 3">
    <name type="scientific">Acidithrix ferrooxidans</name>
    <dbReference type="NCBI Taxonomy" id="1280514"/>
    <lineage>
        <taxon>Bacteria</taxon>
        <taxon>Bacillati</taxon>
        <taxon>Actinomycetota</taxon>
        <taxon>Acidimicrobiia</taxon>
        <taxon>Acidimicrobiales</taxon>
        <taxon>Acidimicrobiaceae</taxon>
        <taxon>Acidithrix</taxon>
    </lineage>
</organism>
<dbReference type="SUPFAM" id="SSF46785">
    <property type="entry name" value="Winged helix' DNA-binding domain"/>
    <property type="match status" value="1"/>
</dbReference>
<evidence type="ECO:0000313" key="2">
    <source>
        <dbReference type="EMBL" id="KJF16157.1"/>
    </source>
</evidence>
<feature type="domain" description="HTH-like" evidence="1">
    <location>
        <begin position="114"/>
        <end position="168"/>
    </location>
</feature>
<name>A0A0D8HED0_9ACTN</name>
<evidence type="ECO:0000313" key="3">
    <source>
        <dbReference type="Proteomes" id="UP000032360"/>
    </source>
</evidence>
<dbReference type="Proteomes" id="UP000032360">
    <property type="component" value="Unassembled WGS sequence"/>
</dbReference>
<evidence type="ECO:0000259" key="1">
    <source>
        <dbReference type="Pfam" id="PF13276"/>
    </source>
</evidence>
<accession>A0A0D8HED0</accession>
<dbReference type="EMBL" id="JXYS01000096">
    <property type="protein sequence ID" value="KJF16157.1"/>
    <property type="molecule type" value="Genomic_DNA"/>
</dbReference>
<protein>
    <recommendedName>
        <fullName evidence="1">HTH-like domain-containing protein</fullName>
    </recommendedName>
</protein>
<dbReference type="InterPro" id="IPR025948">
    <property type="entry name" value="HTH-like_dom"/>
</dbReference>
<comment type="caution">
    <text evidence="2">The sequence shown here is derived from an EMBL/GenBank/DDBJ whole genome shotgun (WGS) entry which is preliminary data.</text>
</comment>
<proteinExistence type="predicted"/>
<dbReference type="InterPro" id="IPR036390">
    <property type="entry name" value="WH_DNA-bd_sf"/>
</dbReference>
<dbReference type="AlphaFoldDB" id="A0A0D8HED0"/>
<sequence>MSWVSQSRLSITGSITLGDQRRLPVRLHQTTLKRTFVSARKTSKLVNRERLSDSVFGLLDKGNRRELRCFYHRYSKRPTFQSMCPVESYLCHVYAYYRLSVGRKYLYELNSARENLKENLLEAFTANRRIYGAPRLTHELRDSGIDVSRATVSRLMAELSISGACGRAKTITTRPDKQARKSADLSTISELLRRCTRLVVGK</sequence>
<dbReference type="Pfam" id="PF13276">
    <property type="entry name" value="HTH_21"/>
    <property type="match status" value="1"/>
</dbReference>
<gene>
    <name evidence="2" type="ORF">AXFE_30050</name>
</gene>
<keyword evidence="3" id="KW-1185">Reference proteome</keyword>
<reference evidence="2 3" key="1">
    <citation type="submission" date="2015-01" db="EMBL/GenBank/DDBJ databases">
        <title>Draft genome of the acidophilic iron oxidizer Acidithrix ferrooxidans strain Py-F3.</title>
        <authorList>
            <person name="Poehlein A."/>
            <person name="Eisen S."/>
            <person name="Schloemann M."/>
            <person name="Johnson B.D."/>
            <person name="Daniel R."/>
            <person name="Muehling M."/>
        </authorList>
    </citation>
    <scope>NUCLEOTIDE SEQUENCE [LARGE SCALE GENOMIC DNA]</scope>
    <source>
        <strain evidence="2 3">Py-F3</strain>
    </source>
</reference>